<comment type="caution">
    <text evidence="8">The sequence shown here is derived from an EMBL/GenBank/DDBJ whole genome shotgun (WGS) entry which is preliminary data.</text>
</comment>
<dbReference type="GO" id="GO:0022857">
    <property type="term" value="F:transmembrane transporter activity"/>
    <property type="evidence" value="ECO:0007669"/>
    <property type="project" value="InterPro"/>
</dbReference>
<gene>
    <name evidence="8" type="ORF">DXG03_008041</name>
</gene>
<evidence type="ECO:0000259" key="7">
    <source>
        <dbReference type="PROSITE" id="PS50850"/>
    </source>
</evidence>
<accession>A0A9P7G848</accession>
<feature type="transmembrane region" description="Helical" evidence="6">
    <location>
        <begin position="351"/>
        <end position="376"/>
    </location>
</feature>
<evidence type="ECO:0000313" key="9">
    <source>
        <dbReference type="Proteomes" id="UP000775547"/>
    </source>
</evidence>
<evidence type="ECO:0000256" key="4">
    <source>
        <dbReference type="ARBA" id="ARBA00022989"/>
    </source>
</evidence>
<evidence type="ECO:0000256" key="1">
    <source>
        <dbReference type="ARBA" id="ARBA00004141"/>
    </source>
</evidence>
<feature type="transmembrane region" description="Helical" evidence="6">
    <location>
        <begin position="423"/>
        <end position="443"/>
    </location>
</feature>
<protein>
    <recommendedName>
        <fullName evidence="7">Major facilitator superfamily (MFS) profile domain-containing protein</fullName>
    </recommendedName>
</protein>
<dbReference type="AlphaFoldDB" id="A0A9P7G848"/>
<evidence type="ECO:0000256" key="5">
    <source>
        <dbReference type="ARBA" id="ARBA00023136"/>
    </source>
</evidence>
<feature type="transmembrane region" description="Helical" evidence="6">
    <location>
        <begin position="318"/>
        <end position="339"/>
    </location>
</feature>
<dbReference type="CDD" id="cd17330">
    <property type="entry name" value="MFS_SLC46_TetA_like"/>
    <property type="match status" value="1"/>
</dbReference>
<dbReference type="PANTHER" id="PTHR23504">
    <property type="entry name" value="MAJOR FACILITATOR SUPERFAMILY DOMAIN-CONTAINING PROTEIN 10"/>
    <property type="match status" value="1"/>
</dbReference>
<keyword evidence="3 6" id="KW-0812">Transmembrane</keyword>
<comment type="subcellular location">
    <subcellularLocation>
        <location evidence="1">Membrane</location>
        <topology evidence="1">Multi-pass membrane protein</topology>
    </subcellularLocation>
</comment>
<dbReference type="PANTHER" id="PTHR23504:SF15">
    <property type="entry name" value="MAJOR FACILITATOR SUPERFAMILY (MFS) PROFILE DOMAIN-CONTAINING PROTEIN"/>
    <property type="match status" value="1"/>
</dbReference>
<reference evidence="8" key="2">
    <citation type="submission" date="2021-10" db="EMBL/GenBank/DDBJ databases">
        <title>Phylogenomics reveals ancestral predisposition of the termite-cultivated fungus Termitomyces towards a domesticated lifestyle.</title>
        <authorList>
            <person name="Auxier B."/>
            <person name="Grum-Grzhimaylo A."/>
            <person name="Cardenas M.E."/>
            <person name="Lodge J.D."/>
            <person name="Laessoe T."/>
            <person name="Pedersen O."/>
            <person name="Smith M.E."/>
            <person name="Kuyper T.W."/>
            <person name="Franco-Molano E.A."/>
            <person name="Baroni T.J."/>
            <person name="Aanen D.K."/>
        </authorList>
    </citation>
    <scope>NUCLEOTIDE SEQUENCE</scope>
    <source>
        <strain evidence="8">AP01</strain>
        <tissue evidence="8">Mycelium</tissue>
    </source>
</reference>
<proteinExistence type="predicted"/>
<dbReference type="EMBL" id="JABCKV010000063">
    <property type="protein sequence ID" value="KAG5644659.1"/>
    <property type="molecule type" value="Genomic_DNA"/>
</dbReference>
<organism evidence="8 9">
    <name type="scientific">Asterophora parasitica</name>
    <dbReference type="NCBI Taxonomy" id="117018"/>
    <lineage>
        <taxon>Eukaryota</taxon>
        <taxon>Fungi</taxon>
        <taxon>Dikarya</taxon>
        <taxon>Basidiomycota</taxon>
        <taxon>Agaricomycotina</taxon>
        <taxon>Agaricomycetes</taxon>
        <taxon>Agaricomycetidae</taxon>
        <taxon>Agaricales</taxon>
        <taxon>Tricholomatineae</taxon>
        <taxon>Lyophyllaceae</taxon>
        <taxon>Asterophora</taxon>
    </lineage>
</organism>
<keyword evidence="4 6" id="KW-1133">Transmembrane helix</keyword>
<feature type="transmembrane region" description="Helical" evidence="6">
    <location>
        <begin position="285"/>
        <end position="306"/>
    </location>
</feature>
<feature type="transmembrane region" description="Helical" evidence="6">
    <location>
        <begin position="105"/>
        <end position="123"/>
    </location>
</feature>
<evidence type="ECO:0000313" key="8">
    <source>
        <dbReference type="EMBL" id="KAG5644659.1"/>
    </source>
</evidence>
<dbReference type="Proteomes" id="UP000775547">
    <property type="component" value="Unassembled WGS sequence"/>
</dbReference>
<dbReference type="Pfam" id="PF07690">
    <property type="entry name" value="MFS_1"/>
    <property type="match status" value="1"/>
</dbReference>
<keyword evidence="5 6" id="KW-0472">Membrane</keyword>
<dbReference type="InterPro" id="IPR020846">
    <property type="entry name" value="MFS_dom"/>
</dbReference>
<feature type="domain" description="Major facilitator superfamily (MFS) profile" evidence="7">
    <location>
        <begin position="32"/>
        <end position="448"/>
    </location>
</feature>
<evidence type="ECO:0000256" key="3">
    <source>
        <dbReference type="ARBA" id="ARBA00022692"/>
    </source>
</evidence>
<name>A0A9P7G848_9AGAR</name>
<keyword evidence="9" id="KW-1185">Reference proteome</keyword>
<dbReference type="Gene3D" id="1.20.1250.20">
    <property type="entry name" value="MFS general substrate transporter like domains"/>
    <property type="match status" value="2"/>
</dbReference>
<reference evidence="8" key="1">
    <citation type="submission" date="2020-07" db="EMBL/GenBank/DDBJ databases">
        <authorList>
            <person name="Nieuwenhuis M."/>
            <person name="Van De Peppel L.J.J."/>
        </authorList>
    </citation>
    <scope>NUCLEOTIDE SEQUENCE</scope>
    <source>
        <strain evidence="8">AP01</strain>
        <tissue evidence="8">Mycelium</tissue>
    </source>
</reference>
<dbReference type="InterPro" id="IPR001958">
    <property type="entry name" value="Tet-R_TetA/multi-R_MdtG-like"/>
</dbReference>
<dbReference type="PROSITE" id="PS50850">
    <property type="entry name" value="MFS"/>
    <property type="match status" value="1"/>
</dbReference>
<evidence type="ECO:0000256" key="6">
    <source>
        <dbReference type="SAM" id="Phobius"/>
    </source>
</evidence>
<dbReference type="PRINTS" id="PR01035">
    <property type="entry name" value="TCRTETA"/>
</dbReference>
<evidence type="ECO:0000256" key="2">
    <source>
        <dbReference type="ARBA" id="ARBA00022448"/>
    </source>
</evidence>
<dbReference type="SUPFAM" id="SSF103473">
    <property type="entry name" value="MFS general substrate transporter"/>
    <property type="match status" value="1"/>
</dbReference>
<dbReference type="OrthoDB" id="419616at2759"/>
<keyword evidence="2" id="KW-0813">Transport</keyword>
<sequence>MDSRDSEADRPISAESEPLVPMRSKKPFPAFQIAILLLLKLTEPINSTVIYPFVNQFVRDTGITRGDERKTGYYAGVIESIFFFAECLSVYHWGRLSDRIGRRPVLLLGPFGLAVAMTSFGLSRNFWMLLISRCAQGVFNGNVGVAKSMMVEISDPADVPIAFGWLPAMWSTGITLGKNQLVAPTSSNGCFGRKKSESLREAPLLADVGNNVRDYGTLSASEDEGRILGPDFAPPPPFRSLLTRSLLIPLANHGFYCFLDQSHQVLLPLMLSTSIPLGGLGFDSLTIGLIMGTWGICNAIFQVLAFGRVVRWLGPRRTYILCFAFFATTFSGYPLMSILAKTTGHVNSKVWIVLVAQLSLHCLACMAYGCAQLFILDAAPGNAALGAVNGLSQMMSSVVRTMAPTIASSLFSISLQQKIVGGYMVYCVIIGIVLAGWSMSLLLPPTLRGQLKKP</sequence>
<dbReference type="InterPro" id="IPR011701">
    <property type="entry name" value="MFS"/>
</dbReference>
<dbReference type="GO" id="GO:0016020">
    <property type="term" value="C:membrane"/>
    <property type="evidence" value="ECO:0007669"/>
    <property type="project" value="UniProtKB-SubCell"/>
</dbReference>
<dbReference type="InterPro" id="IPR036259">
    <property type="entry name" value="MFS_trans_sf"/>
</dbReference>